<evidence type="ECO:0000313" key="3">
    <source>
        <dbReference type="Proteomes" id="UP000588017"/>
    </source>
</evidence>
<evidence type="ECO:0000256" key="1">
    <source>
        <dbReference type="SAM" id="SignalP"/>
    </source>
</evidence>
<dbReference type="RefSeq" id="WP_183335219.1">
    <property type="nucleotide sequence ID" value="NZ_BMHX01000005.1"/>
</dbReference>
<feature type="chain" id="PRO_5032516244" description="Outer membrane protein beta-barrel domain-containing protein" evidence="1">
    <location>
        <begin position="22"/>
        <end position="262"/>
    </location>
</feature>
<name>A0A841K9D3_9HYPH</name>
<gene>
    <name evidence="2" type="ORF">HNQ73_002542</name>
</gene>
<organism evidence="2 3">
    <name type="scientific">Chelatococcus composti</name>
    <dbReference type="NCBI Taxonomy" id="1743235"/>
    <lineage>
        <taxon>Bacteria</taxon>
        <taxon>Pseudomonadati</taxon>
        <taxon>Pseudomonadota</taxon>
        <taxon>Alphaproteobacteria</taxon>
        <taxon>Hyphomicrobiales</taxon>
        <taxon>Chelatococcaceae</taxon>
        <taxon>Chelatococcus</taxon>
    </lineage>
</organism>
<dbReference type="Proteomes" id="UP000588017">
    <property type="component" value="Unassembled WGS sequence"/>
</dbReference>
<sequence>MSLKTFALSALFTVSAAAAQAADLAPPRLPASGEAAEPYAWRAQLTAYAWLPDLGSTLTLGGGLPAFHKRMKRSDILNNLDGAIFLNGTLRKDRLLLMGDLTWSTISRGVTLPPRLGGLGIRSKVETLSITALAGYSVIAEPEFVVDLVGGARAWRLEGSIDVGAPLNLHGSKTNSWVEPVLGARIRWQFAPDWSLIGYVDGGGFDLDRSRTWQIYGTLNYRVSDTFYLSAGWRHLSLAYRDGGERLDVDLTGPLVGATLRF</sequence>
<feature type="signal peptide" evidence="1">
    <location>
        <begin position="1"/>
        <end position="21"/>
    </location>
</feature>
<keyword evidence="3" id="KW-1185">Reference proteome</keyword>
<protein>
    <recommendedName>
        <fullName evidence="4">Outer membrane protein beta-barrel domain-containing protein</fullName>
    </recommendedName>
</protein>
<dbReference type="EMBL" id="JACHEH010000005">
    <property type="protein sequence ID" value="MBB6168905.1"/>
    <property type="molecule type" value="Genomic_DNA"/>
</dbReference>
<comment type="caution">
    <text evidence="2">The sequence shown here is derived from an EMBL/GenBank/DDBJ whole genome shotgun (WGS) entry which is preliminary data.</text>
</comment>
<accession>A0A841K9D3</accession>
<dbReference type="AlphaFoldDB" id="A0A841K9D3"/>
<evidence type="ECO:0008006" key="4">
    <source>
        <dbReference type="Google" id="ProtNLM"/>
    </source>
</evidence>
<proteinExistence type="predicted"/>
<evidence type="ECO:0000313" key="2">
    <source>
        <dbReference type="EMBL" id="MBB6168905.1"/>
    </source>
</evidence>
<reference evidence="2 3" key="1">
    <citation type="submission" date="2020-08" db="EMBL/GenBank/DDBJ databases">
        <title>Genomic Encyclopedia of Type Strains, Phase IV (KMG-IV): sequencing the most valuable type-strain genomes for metagenomic binning, comparative biology and taxonomic classification.</title>
        <authorList>
            <person name="Goeker M."/>
        </authorList>
    </citation>
    <scope>NUCLEOTIDE SEQUENCE [LARGE SCALE GENOMIC DNA]</scope>
    <source>
        <strain evidence="2 3">DSM 101465</strain>
    </source>
</reference>
<keyword evidence="1" id="KW-0732">Signal</keyword>